<sequence length="91" mass="9683">MHGQHKDWLVKGEKNTGAYEWSIPSDIVPSDGYAIRICRSDGLDCSSSDLFALQTLGSEGDPDAGTKFEPAILLATLGTLAIAVLTLMLTS</sequence>
<evidence type="ECO:0000256" key="1">
    <source>
        <dbReference type="SAM" id="Phobius"/>
    </source>
</evidence>
<comment type="caution">
    <text evidence="2">The sequence shown here is derived from an EMBL/GenBank/DDBJ whole genome shotgun (WGS) entry which is preliminary data.</text>
</comment>
<keyword evidence="3" id="KW-1185">Reference proteome</keyword>
<keyword evidence="1" id="KW-0472">Membrane</keyword>
<proteinExistence type="predicted"/>
<dbReference type="AlphaFoldDB" id="A0A9K3D1A2"/>
<reference evidence="2 3" key="1">
    <citation type="journal article" date="2018" name="PLoS ONE">
        <title>The draft genome of Kipferlia bialata reveals reductive genome evolution in fornicate parasites.</title>
        <authorList>
            <person name="Tanifuji G."/>
            <person name="Takabayashi S."/>
            <person name="Kume K."/>
            <person name="Takagi M."/>
            <person name="Nakayama T."/>
            <person name="Kamikawa R."/>
            <person name="Inagaki Y."/>
            <person name="Hashimoto T."/>
        </authorList>
    </citation>
    <scope>NUCLEOTIDE SEQUENCE [LARGE SCALE GENOMIC DNA]</scope>
    <source>
        <strain evidence="2">NY0173</strain>
    </source>
</reference>
<evidence type="ECO:0000313" key="2">
    <source>
        <dbReference type="EMBL" id="GIQ86332.1"/>
    </source>
</evidence>
<dbReference type="Proteomes" id="UP000265618">
    <property type="component" value="Unassembled WGS sequence"/>
</dbReference>
<keyword evidence="1" id="KW-1133">Transmembrane helix</keyword>
<gene>
    <name evidence="2" type="ORF">KIPB_008169</name>
</gene>
<evidence type="ECO:0000313" key="3">
    <source>
        <dbReference type="Proteomes" id="UP000265618"/>
    </source>
</evidence>
<organism evidence="2 3">
    <name type="scientific">Kipferlia bialata</name>
    <dbReference type="NCBI Taxonomy" id="797122"/>
    <lineage>
        <taxon>Eukaryota</taxon>
        <taxon>Metamonada</taxon>
        <taxon>Carpediemonas-like organisms</taxon>
        <taxon>Kipferlia</taxon>
    </lineage>
</organism>
<accession>A0A9K3D1A2</accession>
<feature type="transmembrane region" description="Helical" evidence="1">
    <location>
        <begin position="71"/>
        <end position="90"/>
    </location>
</feature>
<dbReference type="EMBL" id="BDIP01002462">
    <property type="protein sequence ID" value="GIQ86332.1"/>
    <property type="molecule type" value="Genomic_DNA"/>
</dbReference>
<keyword evidence="1" id="KW-0812">Transmembrane</keyword>
<protein>
    <submittedName>
        <fullName evidence="2">Uncharacterized protein</fullName>
    </submittedName>
</protein>
<name>A0A9K3D1A2_9EUKA</name>